<feature type="transmembrane region" description="Helical" evidence="9">
    <location>
        <begin position="21"/>
        <end position="40"/>
    </location>
</feature>
<dbReference type="PANTHER" id="PTHR35011:SF4">
    <property type="entry name" value="SLL1102 PROTEIN"/>
    <property type="match status" value="1"/>
</dbReference>
<accession>A0ABV7L0L5</accession>
<keyword evidence="12" id="KW-1185">Reference proteome</keyword>
<comment type="subunit">
    <text evidence="9">The complex comprises the extracytoplasmic solute receptor protein and the two transmembrane proteins.</text>
</comment>
<comment type="subcellular location">
    <subcellularLocation>
        <location evidence="1 9">Cell inner membrane</location>
        <topology evidence="1 9">Multi-pass membrane protein</topology>
    </subcellularLocation>
</comment>
<feature type="transmembrane region" description="Helical" evidence="9">
    <location>
        <begin position="141"/>
        <end position="160"/>
    </location>
</feature>
<reference evidence="12" key="1">
    <citation type="journal article" date="2019" name="Int. J. Syst. Evol. Microbiol.">
        <title>The Global Catalogue of Microorganisms (GCM) 10K type strain sequencing project: providing services to taxonomists for standard genome sequencing and annotation.</title>
        <authorList>
            <consortium name="The Broad Institute Genomics Platform"/>
            <consortium name="The Broad Institute Genome Sequencing Center for Infectious Disease"/>
            <person name="Wu L."/>
            <person name="Ma J."/>
        </authorList>
    </citation>
    <scope>NUCLEOTIDE SEQUENCE [LARGE SCALE GENOMIC DNA]</scope>
    <source>
        <strain evidence="12">KCTC 42964</strain>
    </source>
</reference>
<feature type="domain" description="Tripartite ATP-independent periplasmic transporters DctQ component" evidence="10">
    <location>
        <begin position="29"/>
        <end position="167"/>
    </location>
</feature>
<comment type="caution">
    <text evidence="11">The sequence shown here is derived from an EMBL/GenBank/DDBJ whole genome shotgun (WGS) entry which is preliminary data.</text>
</comment>
<evidence type="ECO:0000256" key="3">
    <source>
        <dbReference type="ARBA" id="ARBA00022475"/>
    </source>
</evidence>
<proteinExistence type="inferred from homology"/>
<evidence type="ECO:0000256" key="9">
    <source>
        <dbReference type="RuleBase" id="RU369079"/>
    </source>
</evidence>
<dbReference type="Pfam" id="PF04290">
    <property type="entry name" value="DctQ"/>
    <property type="match status" value="1"/>
</dbReference>
<evidence type="ECO:0000259" key="10">
    <source>
        <dbReference type="Pfam" id="PF04290"/>
    </source>
</evidence>
<evidence type="ECO:0000313" key="12">
    <source>
        <dbReference type="Proteomes" id="UP001595528"/>
    </source>
</evidence>
<sequence>MTFLLRVSAGIDGFLSVVARIGAWCGVALVLVVCFDVATRYLGLPKPFGLNSTQVQESEYWLHTFLFALVIGWAYTRQAHVRIDLVRERFGRRTRYAIEIFGIVVFLLTYVAIGTWYTGEYAHASFLEDEASKSTIGLTDIWILKMALPALFLLLGLAGISQLIKSVAGLTGHLPEAKAAETLG</sequence>
<feature type="transmembrane region" description="Helical" evidence="9">
    <location>
        <begin position="60"/>
        <end position="76"/>
    </location>
</feature>
<evidence type="ECO:0000256" key="1">
    <source>
        <dbReference type="ARBA" id="ARBA00004429"/>
    </source>
</evidence>
<evidence type="ECO:0000256" key="7">
    <source>
        <dbReference type="ARBA" id="ARBA00023136"/>
    </source>
</evidence>
<keyword evidence="4 9" id="KW-0997">Cell inner membrane</keyword>
<dbReference type="PANTHER" id="PTHR35011">
    <property type="entry name" value="2,3-DIKETO-L-GULONATE TRAP TRANSPORTER SMALL PERMEASE PROTEIN YIAM"/>
    <property type="match status" value="1"/>
</dbReference>
<feature type="transmembrane region" description="Helical" evidence="9">
    <location>
        <begin position="96"/>
        <end position="117"/>
    </location>
</feature>
<keyword evidence="2 9" id="KW-0813">Transport</keyword>
<keyword evidence="6 9" id="KW-1133">Transmembrane helix</keyword>
<dbReference type="InterPro" id="IPR055348">
    <property type="entry name" value="DctQ"/>
</dbReference>
<evidence type="ECO:0000256" key="2">
    <source>
        <dbReference type="ARBA" id="ARBA00022448"/>
    </source>
</evidence>
<comment type="function">
    <text evidence="9">Part of the tripartite ATP-independent periplasmic (TRAP) transport system.</text>
</comment>
<organism evidence="11 12">
    <name type="scientific">Marinibaculum pumilum</name>
    <dbReference type="NCBI Taxonomy" id="1766165"/>
    <lineage>
        <taxon>Bacteria</taxon>
        <taxon>Pseudomonadati</taxon>
        <taxon>Pseudomonadota</taxon>
        <taxon>Alphaproteobacteria</taxon>
        <taxon>Rhodospirillales</taxon>
        <taxon>Rhodospirillaceae</taxon>
        <taxon>Marinibaculum</taxon>
    </lineage>
</organism>
<keyword evidence="3" id="KW-1003">Cell membrane</keyword>
<keyword evidence="7 9" id="KW-0472">Membrane</keyword>
<dbReference type="InterPro" id="IPR007387">
    <property type="entry name" value="TRAP_DctQ"/>
</dbReference>
<name>A0ABV7L0L5_9PROT</name>
<gene>
    <name evidence="11" type="ORF">ACFOGJ_12850</name>
</gene>
<dbReference type="EMBL" id="JBHRTR010000028">
    <property type="protein sequence ID" value="MFC3228127.1"/>
    <property type="molecule type" value="Genomic_DNA"/>
</dbReference>
<dbReference type="Proteomes" id="UP001595528">
    <property type="component" value="Unassembled WGS sequence"/>
</dbReference>
<dbReference type="RefSeq" id="WP_379900948.1">
    <property type="nucleotide sequence ID" value="NZ_JBHRTR010000028.1"/>
</dbReference>
<evidence type="ECO:0000256" key="8">
    <source>
        <dbReference type="ARBA" id="ARBA00038436"/>
    </source>
</evidence>
<evidence type="ECO:0000256" key="5">
    <source>
        <dbReference type="ARBA" id="ARBA00022692"/>
    </source>
</evidence>
<evidence type="ECO:0000256" key="4">
    <source>
        <dbReference type="ARBA" id="ARBA00022519"/>
    </source>
</evidence>
<keyword evidence="5 9" id="KW-0812">Transmembrane</keyword>
<protein>
    <recommendedName>
        <fullName evidence="9">TRAP transporter small permease protein</fullName>
    </recommendedName>
</protein>
<evidence type="ECO:0000256" key="6">
    <source>
        <dbReference type="ARBA" id="ARBA00022989"/>
    </source>
</evidence>
<evidence type="ECO:0000313" key="11">
    <source>
        <dbReference type="EMBL" id="MFC3228127.1"/>
    </source>
</evidence>
<comment type="similarity">
    <text evidence="8 9">Belongs to the TRAP transporter small permease family.</text>
</comment>